<evidence type="ECO:0008006" key="6">
    <source>
        <dbReference type="Google" id="ProtNLM"/>
    </source>
</evidence>
<dbReference type="GO" id="GO:0000149">
    <property type="term" value="F:SNARE binding"/>
    <property type="evidence" value="ECO:0007669"/>
    <property type="project" value="TreeGrafter"/>
</dbReference>
<dbReference type="Gene3D" id="1.10.357.50">
    <property type="match status" value="1"/>
</dbReference>
<keyword evidence="5" id="KW-1185">Reference proteome</keyword>
<dbReference type="AlphaFoldDB" id="A0AAV0PXV4"/>
<evidence type="ECO:0000313" key="4">
    <source>
        <dbReference type="EMBL" id="CAI0474971.1"/>
    </source>
</evidence>
<reference evidence="4" key="1">
    <citation type="submission" date="2022-08" db="EMBL/GenBank/DDBJ databases">
        <authorList>
            <person name="Gutierrez-Valencia J."/>
        </authorList>
    </citation>
    <scope>NUCLEOTIDE SEQUENCE</scope>
</reference>
<accession>A0AAV0PXV4</accession>
<evidence type="ECO:0000313" key="5">
    <source>
        <dbReference type="Proteomes" id="UP001154282"/>
    </source>
</evidence>
<dbReference type="PANTHER" id="PTHR21292:SF1">
    <property type="entry name" value="EXOCYST COMPLEX COMPONENT 3"/>
    <property type="match status" value="1"/>
</dbReference>
<dbReference type="GO" id="GO:0051601">
    <property type="term" value="P:exocyst localization"/>
    <property type="evidence" value="ECO:0007669"/>
    <property type="project" value="TreeGrafter"/>
</dbReference>
<dbReference type="Pfam" id="PF06046">
    <property type="entry name" value="Sec6"/>
    <property type="match status" value="1"/>
</dbReference>
<name>A0AAV0PXV4_9ROSI</name>
<dbReference type="InterPro" id="IPR010326">
    <property type="entry name" value="EXOC3/Sec6"/>
</dbReference>
<dbReference type="EMBL" id="CAMGYJ010000009">
    <property type="protein sequence ID" value="CAI0474971.1"/>
    <property type="molecule type" value="Genomic_DNA"/>
</dbReference>
<dbReference type="Proteomes" id="UP001154282">
    <property type="component" value="Unassembled WGS sequence"/>
</dbReference>
<evidence type="ECO:0000256" key="1">
    <source>
        <dbReference type="ARBA" id="ARBA00009447"/>
    </source>
</evidence>
<dbReference type="InterPro" id="IPR042532">
    <property type="entry name" value="EXOC3/Sec6_C"/>
</dbReference>
<dbReference type="GO" id="GO:0006887">
    <property type="term" value="P:exocytosis"/>
    <property type="evidence" value="ECO:0007669"/>
    <property type="project" value="UniProtKB-KW"/>
</dbReference>
<organism evidence="4 5">
    <name type="scientific">Linum tenue</name>
    <dbReference type="NCBI Taxonomy" id="586396"/>
    <lineage>
        <taxon>Eukaryota</taxon>
        <taxon>Viridiplantae</taxon>
        <taxon>Streptophyta</taxon>
        <taxon>Embryophyta</taxon>
        <taxon>Tracheophyta</taxon>
        <taxon>Spermatophyta</taxon>
        <taxon>Magnoliopsida</taxon>
        <taxon>eudicotyledons</taxon>
        <taxon>Gunneridae</taxon>
        <taxon>Pentapetalae</taxon>
        <taxon>rosids</taxon>
        <taxon>fabids</taxon>
        <taxon>Malpighiales</taxon>
        <taxon>Linaceae</taxon>
        <taxon>Linum</taxon>
    </lineage>
</organism>
<dbReference type="PANTHER" id="PTHR21292">
    <property type="entry name" value="EXOCYST COMPLEX COMPONENT SEC6-RELATED"/>
    <property type="match status" value="1"/>
</dbReference>
<comment type="caution">
    <text evidence="4">The sequence shown here is derived from an EMBL/GenBank/DDBJ whole genome shotgun (WGS) entry which is preliminary data.</text>
</comment>
<keyword evidence="2" id="KW-0813">Transport</keyword>
<sequence length="755" mass="86781">MMGEDLGVVAKEAAVREVAKLSPPLPELLHSISSIKAEYLSWQLENDAQLSTMVVEEQVEQAQAGLASLSTSQMAINQLCENFISIERLCQECHTLIDYHDKMQLLSNARNNLNTTLKDIEGMMSISVEAKAARDSLSDDSDLLSTYERLTALDGKRRFALAAVGSHTNDVGKLREYFEDVDQTRETFEKTLWAHVTNYYKLAKESPKTLVRALRVVEMQEILDQQIAEEAAEAEQADAMMKVTNPHRFVKKSMGAKAFGKNVARRNLRVQIKGYRDKCYEAIRKAVEGRFNKLLTELVFRDLKGALEEARMIGEELGEIYDFVAPCFPPRYQIFQLMVNLYTERFIQMLRLLSDRASKLTNIEILKVTSWVVEYQDNLMGLGVDETLAQVCSESGAMDPLMNSYVERMQATTKKWYLNILEADKVQPPKRMKDGKLYTPAPVELFRVLVEQVQNVRDNSTDVMLYRISLAIIQASVMIDFQAAEKKRLQEPASEIGFEPLCAMINNNLHCYDLAMELSTNIGEALPQNYAVQVSFEDAYKGFLEVAKDTVHQTVKVIFEEPEVEELLVKLYQNEWLEEQVSEYLVETFDDYFKDVKMYIDERSFRRFMEAFLKETVVVYVDHFMTQKNYINEDTIERMRLDEEAIMDLFHKYISAFKVENRIRIMSDLRELASAESLDAFTLVYTRILEHQPDCPPDVVEKIIGLREGIPREDAKEVVQECKEIYESSLVRGNPPKKGFVFSRVKSLSASKRYI</sequence>
<protein>
    <recommendedName>
        <fullName evidence="6">Exocyst complex component Sec6</fullName>
    </recommendedName>
</protein>
<keyword evidence="3" id="KW-0268">Exocytosis</keyword>
<comment type="similarity">
    <text evidence="1">Belongs to the SEC6 family.</text>
</comment>
<evidence type="ECO:0000256" key="2">
    <source>
        <dbReference type="ARBA" id="ARBA00022448"/>
    </source>
</evidence>
<evidence type="ECO:0000256" key="3">
    <source>
        <dbReference type="ARBA" id="ARBA00022483"/>
    </source>
</evidence>
<dbReference type="Gene3D" id="1.10.357.70">
    <property type="entry name" value="Exocyst complex component Sec6, C-terminal domain"/>
    <property type="match status" value="1"/>
</dbReference>
<dbReference type="GO" id="GO:0000145">
    <property type="term" value="C:exocyst"/>
    <property type="evidence" value="ECO:0007669"/>
    <property type="project" value="InterPro"/>
</dbReference>
<proteinExistence type="inferred from homology"/>
<gene>
    <name evidence="4" type="ORF">LITE_LOCUS40274</name>
</gene>